<feature type="transmembrane region" description="Helical" evidence="1">
    <location>
        <begin position="12"/>
        <end position="37"/>
    </location>
</feature>
<dbReference type="Proteomes" id="UP001152747">
    <property type="component" value="Unassembled WGS sequence"/>
</dbReference>
<organism evidence="2 3">
    <name type="scientific">Caenorhabditis angaria</name>
    <dbReference type="NCBI Taxonomy" id="860376"/>
    <lineage>
        <taxon>Eukaryota</taxon>
        <taxon>Metazoa</taxon>
        <taxon>Ecdysozoa</taxon>
        <taxon>Nematoda</taxon>
        <taxon>Chromadorea</taxon>
        <taxon>Rhabditida</taxon>
        <taxon>Rhabditina</taxon>
        <taxon>Rhabditomorpha</taxon>
        <taxon>Rhabditoidea</taxon>
        <taxon>Rhabditidae</taxon>
        <taxon>Peloderinae</taxon>
        <taxon>Caenorhabditis</taxon>
    </lineage>
</organism>
<gene>
    <name evidence="2" type="ORF">CAMP_LOCUS3702</name>
</gene>
<evidence type="ECO:0008006" key="4">
    <source>
        <dbReference type="Google" id="ProtNLM"/>
    </source>
</evidence>
<proteinExistence type="predicted"/>
<evidence type="ECO:0000313" key="2">
    <source>
        <dbReference type="EMBL" id="CAI5441065.1"/>
    </source>
</evidence>
<keyword evidence="3" id="KW-1185">Reference proteome</keyword>
<keyword evidence="1" id="KW-1133">Transmembrane helix</keyword>
<name>A0A9P1I9N8_9PELO</name>
<protein>
    <recommendedName>
        <fullName evidence="4">Serpentine receptor class gamma</fullName>
    </recommendedName>
</protein>
<keyword evidence="1" id="KW-0812">Transmembrane</keyword>
<accession>A0A9P1I9N8</accession>
<dbReference type="EMBL" id="CANHGI010000002">
    <property type="protein sequence ID" value="CAI5441065.1"/>
    <property type="molecule type" value="Genomic_DNA"/>
</dbReference>
<keyword evidence="1" id="KW-0472">Membrane</keyword>
<evidence type="ECO:0000313" key="3">
    <source>
        <dbReference type="Proteomes" id="UP001152747"/>
    </source>
</evidence>
<feature type="transmembrane region" description="Helical" evidence="1">
    <location>
        <begin position="49"/>
        <end position="73"/>
    </location>
</feature>
<evidence type="ECO:0000256" key="1">
    <source>
        <dbReference type="SAM" id="Phobius"/>
    </source>
</evidence>
<comment type="caution">
    <text evidence="2">The sequence shown here is derived from an EMBL/GenBank/DDBJ whole genome shotgun (WGS) entry which is preliminary data.</text>
</comment>
<sequence>MVLMSSKNVEQKVFAQLFVTVVLYTLMFIFYEAVVFLNGILEDWIVVNLISVVNIINYLPEISLPLMLMISALKFMKKFPKSTSVSTSSP</sequence>
<dbReference type="AlphaFoldDB" id="A0A9P1I9N8"/>
<reference evidence="2" key="1">
    <citation type="submission" date="2022-11" db="EMBL/GenBank/DDBJ databases">
        <authorList>
            <person name="Kikuchi T."/>
        </authorList>
    </citation>
    <scope>NUCLEOTIDE SEQUENCE</scope>
    <source>
        <strain evidence="2">PS1010</strain>
    </source>
</reference>